<evidence type="ECO:0000256" key="5">
    <source>
        <dbReference type="SAM" id="Phobius"/>
    </source>
</evidence>
<feature type="region of interest" description="Disordered" evidence="4">
    <location>
        <begin position="452"/>
        <end position="502"/>
    </location>
</feature>
<dbReference type="PROSITE" id="PS00141">
    <property type="entry name" value="ASP_PROTEASE"/>
    <property type="match status" value="2"/>
</dbReference>
<accession>A0A409YUP7</accession>
<dbReference type="Gene3D" id="2.40.70.10">
    <property type="entry name" value="Acid Proteases"/>
    <property type="match status" value="4"/>
</dbReference>
<evidence type="ECO:0000256" key="6">
    <source>
        <dbReference type="SAM" id="SignalP"/>
    </source>
</evidence>
<reference evidence="8 9" key="1">
    <citation type="journal article" date="2018" name="Evol. Lett.">
        <title>Horizontal gene cluster transfer increased hallucinogenic mushroom diversity.</title>
        <authorList>
            <person name="Reynolds H.T."/>
            <person name="Vijayakumar V."/>
            <person name="Gluck-Thaler E."/>
            <person name="Korotkin H.B."/>
            <person name="Matheny P.B."/>
            <person name="Slot J.C."/>
        </authorList>
    </citation>
    <scope>NUCLEOTIDE SEQUENCE [LARGE SCALE GENOMIC DNA]</scope>
    <source>
        <strain evidence="8 9">2629</strain>
    </source>
</reference>
<dbReference type="InterPro" id="IPR001461">
    <property type="entry name" value="Aspartic_peptidase_A1"/>
</dbReference>
<feature type="transmembrane region" description="Helical" evidence="5">
    <location>
        <begin position="650"/>
        <end position="669"/>
    </location>
</feature>
<name>A0A409YUP7_9AGAR</name>
<dbReference type="EMBL" id="NHTK01000582">
    <property type="protein sequence ID" value="PPR06744.1"/>
    <property type="molecule type" value="Genomic_DNA"/>
</dbReference>
<feature type="transmembrane region" description="Helical" evidence="5">
    <location>
        <begin position="1161"/>
        <end position="1188"/>
    </location>
</feature>
<feature type="transmembrane region" description="Helical" evidence="5">
    <location>
        <begin position="526"/>
        <end position="553"/>
    </location>
</feature>
<feature type="domain" description="Peptidase A1" evidence="7">
    <location>
        <begin position="721"/>
        <end position="1061"/>
    </location>
</feature>
<dbReference type="InterPro" id="IPR001969">
    <property type="entry name" value="Aspartic_peptidase_AS"/>
</dbReference>
<keyword evidence="5" id="KW-1133">Transmembrane helix</keyword>
<feature type="compositionally biased region" description="Polar residues" evidence="4">
    <location>
        <begin position="1118"/>
        <end position="1127"/>
    </location>
</feature>
<evidence type="ECO:0000256" key="2">
    <source>
        <dbReference type="ARBA" id="ARBA00022750"/>
    </source>
</evidence>
<keyword evidence="9" id="KW-1185">Reference proteome</keyword>
<dbReference type="Proteomes" id="UP000284842">
    <property type="component" value="Unassembled WGS sequence"/>
</dbReference>
<dbReference type="CDD" id="cd05471">
    <property type="entry name" value="pepsin_like"/>
    <property type="match status" value="2"/>
</dbReference>
<dbReference type="AlphaFoldDB" id="A0A409YUP7"/>
<gene>
    <name evidence="8" type="ORF">CVT24_013051</name>
</gene>
<evidence type="ECO:0000313" key="9">
    <source>
        <dbReference type="Proteomes" id="UP000284842"/>
    </source>
</evidence>
<dbReference type="GO" id="GO:0006508">
    <property type="term" value="P:proteolysis"/>
    <property type="evidence" value="ECO:0007669"/>
    <property type="project" value="UniProtKB-KW"/>
</dbReference>
<comment type="similarity">
    <text evidence="1 3">Belongs to the peptidase A1 family.</text>
</comment>
<evidence type="ECO:0000256" key="4">
    <source>
        <dbReference type="SAM" id="MobiDB-lite"/>
    </source>
</evidence>
<dbReference type="SUPFAM" id="SSF50630">
    <property type="entry name" value="Acid proteases"/>
    <property type="match status" value="2"/>
</dbReference>
<dbReference type="Pfam" id="PF00026">
    <property type="entry name" value="Asp"/>
    <property type="match status" value="2"/>
</dbReference>
<feature type="signal peptide" evidence="6">
    <location>
        <begin position="1"/>
        <end position="22"/>
    </location>
</feature>
<evidence type="ECO:0000256" key="3">
    <source>
        <dbReference type="RuleBase" id="RU000454"/>
    </source>
</evidence>
<dbReference type="InParanoid" id="A0A409YUP7"/>
<feature type="compositionally biased region" description="Pro residues" evidence="4">
    <location>
        <begin position="455"/>
        <end position="467"/>
    </location>
</feature>
<dbReference type="InterPro" id="IPR021109">
    <property type="entry name" value="Peptidase_aspartic_dom_sf"/>
</dbReference>
<keyword evidence="3" id="KW-0645">Protease</keyword>
<feature type="region of interest" description="Disordered" evidence="4">
    <location>
        <begin position="1116"/>
        <end position="1139"/>
    </location>
</feature>
<dbReference type="InterPro" id="IPR033121">
    <property type="entry name" value="PEPTIDASE_A1"/>
</dbReference>
<dbReference type="OrthoDB" id="771136at2759"/>
<evidence type="ECO:0000256" key="1">
    <source>
        <dbReference type="ARBA" id="ARBA00007447"/>
    </source>
</evidence>
<protein>
    <recommendedName>
        <fullName evidence="7">Peptidase A1 domain-containing protein</fullName>
    </recommendedName>
</protein>
<organism evidence="8 9">
    <name type="scientific">Panaeolus cyanescens</name>
    <dbReference type="NCBI Taxonomy" id="181874"/>
    <lineage>
        <taxon>Eukaryota</taxon>
        <taxon>Fungi</taxon>
        <taxon>Dikarya</taxon>
        <taxon>Basidiomycota</taxon>
        <taxon>Agaricomycotina</taxon>
        <taxon>Agaricomycetes</taxon>
        <taxon>Agaricomycetidae</taxon>
        <taxon>Agaricales</taxon>
        <taxon>Agaricineae</taxon>
        <taxon>Galeropsidaceae</taxon>
        <taxon>Panaeolus</taxon>
    </lineage>
</organism>
<keyword evidence="3" id="KW-0378">Hydrolase</keyword>
<dbReference type="PANTHER" id="PTHR47966">
    <property type="entry name" value="BETA-SITE APP-CLEAVING ENZYME, ISOFORM A-RELATED"/>
    <property type="match status" value="1"/>
</dbReference>
<dbReference type="PROSITE" id="PS51767">
    <property type="entry name" value="PEPTIDASE_A1"/>
    <property type="match status" value="2"/>
</dbReference>
<dbReference type="PRINTS" id="PR00792">
    <property type="entry name" value="PEPSIN"/>
</dbReference>
<keyword evidence="5" id="KW-0472">Membrane</keyword>
<keyword evidence="5" id="KW-0812">Transmembrane</keyword>
<keyword evidence="6" id="KW-0732">Signal</keyword>
<proteinExistence type="inferred from homology"/>
<evidence type="ECO:0000313" key="8">
    <source>
        <dbReference type="EMBL" id="PPR06744.1"/>
    </source>
</evidence>
<sequence length="1279" mass="135661">MKSTLVSSVALSTLLYLSSASALRVPFERRAPRGASFTSPRASTRFSFGSAHDKEAIGNVNDIRYTANITINGHEVTVALDTGSTDLWVLVPDMGPFNDTQIPLSLLYGDGTYGVKGTIGVSPFEFGPYKIEQQAFLSATESTISALHEHGINGVFGLSFELGAASPINDKIKTLYGADATWGKSVLQNIFDANPTQPNLISLQLGRTGDLEGTGGGEFLIGEYNANYTDQVGNATKLDQYPVGGNRWTTLVDGIWVDDQELTYTYVSTVPLGPGIPANATVALLDTGDPTGLFPSAIADAIFSRIPGAVPYIENGQKMYVLPCNTTTDLEISIGGVRYPIHPLDLSVITDPFTINGADHIACVSSFTISDDLGHGEFDIILGDTFLRNVYSVYDFGDPLPTGTGMSPPYMKLVSTLDPAKAIEQVATIRGQTLASLPPEMNPSDLVALLTGGTVPPPTNTVPPHPPSSSDLYPTPSDYGSSLPYPTPTDDPTNNLEKGNSMFSDLNSASNAANILSENWPDIKKWGFLAIGLLALNALIGIALLIMGCMMCIRKGGRARGPPAVNTMGVGYANTSSGPANSNRRSGGVTGVGAVLGHARGGSVDSATYAPIKQDEAFGTTAGYPQHHQQALPQYYPPVWRLVGFAMKSILVSFLVLSTLLSSTPIAALRVQFQRRSSHHGIITDSAGNSPTSPFAFLQKLNGGGHHDNHERIGNINDIRYTTNITINGHEATVVLDTGSTDLWVLAPDMGPFNDTQIPLSLPSNNGAYGVKGTIGVSPFTFGPYKIEKQAFLSATESTITGLHEYGISGVFGLSFQLGAASPINEKIKSLYGNAATWGKSVLHNIFEANPTRPNLVSLRLGRTGDLEDTDGGEILVGEYNAKYRDHVNKAAKLDQYPVGGNRWTTLVDGIWVDDQKLTYHYASTVPLSPGIPSTSTVALFDTGDPTGLFPSAIADAIFSRVPGAVPYIENGQKLYVLPCDTTTDVEISIGGVRYPIHPLDLSVITEPFTINGADHIACVSSFTISDDLGHGEFDIILGDTFLRNVYSVYDFGDPLPTGTGMNPPYMKLVSTLDPAKAIEQVATIRGQTLASLPPEMNPSDLVALLTGATAPPHLPTGSFSDVSPTPTHDLEKGNNVSSHLNSASNAANILSENWPDIKKWGFLAIGLLALNALIGIALLIMGCMMYIRKGARARGPPAVNTMGVGYANTSSGPASSNRRSVGVTGVGAVLGHARGGSLDSVNTQYAPIKQDEAFGTTAGYPQHHQQALPQYYPPGQHA</sequence>
<feature type="chain" id="PRO_5019514583" description="Peptidase A1 domain-containing protein" evidence="6">
    <location>
        <begin position="23"/>
        <end position="1279"/>
    </location>
</feature>
<keyword evidence="2 3" id="KW-0064">Aspartyl protease</keyword>
<evidence type="ECO:0000259" key="7">
    <source>
        <dbReference type="PROSITE" id="PS51767"/>
    </source>
</evidence>
<dbReference type="GO" id="GO:0004190">
    <property type="term" value="F:aspartic-type endopeptidase activity"/>
    <property type="evidence" value="ECO:0007669"/>
    <property type="project" value="UniProtKB-KW"/>
</dbReference>
<dbReference type="PANTHER" id="PTHR47966:SF51">
    <property type="entry name" value="BETA-SITE APP-CLEAVING ENZYME, ISOFORM A-RELATED"/>
    <property type="match status" value="1"/>
</dbReference>
<dbReference type="InterPro" id="IPR034164">
    <property type="entry name" value="Pepsin-like_dom"/>
</dbReference>
<comment type="caution">
    <text evidence="8">The sequence shown here is derived from an EMBL/GenBank/DDBJ whole genome shotgun (WGS) entry which is preliminary data.</text>
</comment>
<feature type="domain" description="Peptidase A1" evidence="7">
    <location>
        <begin position="65"/>
        <end position="405"/>
    </location>
</feature>